<keyword evidence="3" id="KW-0583">PHB biosynthesis</keyword>
<dbReference type="EMBL" id="SMRS01000002">
    <property type="protein sequence ID" value="KAA0875847.1"/>
    <property type="molecule type" value="Genomic_DNA"/>
</dbReference>
<dbReference type="InterPro" id="IPR010123">
    <property type="entry name" value="PHA_synth_III_E"/>
</dbReference>
<evidence type="ECO:0000313" key="5">
    <source>
        <dbReference type="EMBL" id="KAA0875847.1"/>
    </source>
</evidence>
<evidence type="ECO:0000313" key="6">
    <source>
        <dbReference type="Proteomes" id="UP000325302"/>
    </source>
</evidence>
<protein>
    <recommendedName>
        <fullName evidence="2">Poly(3-hydroxyalkanoate) polymerase subunit PhaE</fullName>
    </recommendedName>
</protein>
<evidence type="ECO:0000256" key="1">
    <source>
        <dbReference type="ARBA" id="ARBA00004683"/>
    </source>
</evidence>
<dbReference type="Proteomes" id="UP000325302">
    <property type="component" value="Unassembled WGS sequence"/>
</dbReference>
<comment type="caution">
    <text evidence="5">The sequence shown here is derived from an EMBL/GenBank/DDBJ whole genome shotgun (WGS) entry which is preliminary data.</text>
</comment>
<evidence type="ECO:0000256" key="4">
    <source>
        <dbReference type="SAM" id="Coils"/>
    </source>
</evidence>
<dbReference type="OrthoDB" id="6115526at2"/>
<reference evidence="5 6" key="1">
    <citation type="submission" date="2019-03" db="EMBL/GenBank/DDBJ databases">
        <title>Nitrincola sp. nov. isolated from an Indian soda lake.</title>
        <authorList>
            <person name="Joshi A."/>
            <person name="Thite S.V."/>
            <person name="Joseph N."/>
            <person name="Dhotre D."/>
            <person name="Moorthy M."/>
            <person name="Shouche Y.S."/>
        </authorList>
    </citation>
    <scope>NUCLEOTIDE SEQUENCE [LARGE SCALE GENOMIC DNA]</scope>
    <source>
        <strain evidence="5 6">MEB193</strain>
    </source>
</reference>
<feature type="coiled-coil region" evidence="4">
    <location>
        <begin position="258"/>
        <end position="292"/>
    </location>
</feature>
<accession>A0A5A9W521</accession>
<comment type="pathway">
    <text evidence="1">Biopolymer metabolism; poly-(R)-3-hydroxybutanoate biosynthesis.</text>
</comment>
<dbReference type="AlphaFoldDB" id="A0A5A9W521"/>
<dbReference type="RefSeq" id="WP_149390151.1">
    <property type="nucleotide sequence ID" value="NZ_SMRS01000002.1"/>
</dbReference>
<organism evidence="5 6">
    <name type="scientific">Nitrincola tapanii</name>
    <dbReference type="NCBI Taxonomy" id="1708751"/>
    <lineage>
        <taxon>Bacteria</taxon>
        <taxon>Pseudomonadati</taxon>
        <taxon>Pseudomonadota</taxon>
        <taxon>Gammaproteobacteria</taxon>
        <taxon>Oceanospirillales</taxon>
        <taxon>Oceanospirillaceae</taxon>
        <taxon>Nitrincola</taxon>
    </lineage>
</organism>
<sequence length="292" mass="34346">MTDDLEMMIRQWLDICAPDMDGKEQLAQWIHLLQGLTPYSEQFSDPHAALLARMTQQSIEWSRFAQSLMPPASHTEPLSQSHYLEAFQDYMQQQTRLWLLQRWGLPEQFSQLLEQIPQQNPLVFDNPLLKGLNQLLDVSPEKLGRTQHQQFKKTLTLLNEHQAALNAYSQHYQAINQEALSCFHAGLEQEDEPITELESLHRLWTEAYERIYQEHLLSSDYQVCLGRLHNAQLQLRLNIQEQRNLWLSQQGIASEAALNLAFQQLHQLRKQMREMRQEMQQLKQQVHEKSNA</sequence>
<evidence type="ECO:0000256" key="3">
    <source>
        <dbReference type="ARBA" id="ARBA00022752"/>
    </source>
</evidence>
<gene>
    <name evidence="5" type="ORF">E1H14_03955</name>
</gene>
<evidence type="ECO:0000256" key="2">
    <source>
        <dbReference type="ARBA" id="ARBA00019066"/>
    </source>
</evidence>
<dbReference type="UniPathway" id="UPA00917"/>
<dbReference type="GO" id="GO:0042619">
    <property type="term" value="P:poly-hydroxybutyrate biosynthetic process"/>
    <property type="evidence" value="ECO:0007669"/>
    <property type="project" value="UniProtKB-KW"/>
</dbReference>
<keyword evidence="4" id="KW-0175">Coiled coil</keyword>
<name>A0A5A9W521_9GAMM</name>
<dbReference type="Pfam" id="PF09712">
    <property type="entry name" value="PHA_synth_III_E"/>
    <property type="match status" value="1"/>
</dbReference>
<keyword evidence="6" id="KW-1185">Reference proteome</keyword>
<proteinExistence type="predicted"/>